<name>A0ABD2ASK7_VESMC</name>
<dbReference type="Proteomes" id="UP001607303">
    <property type="component" value="Unassembled WGS sequence"/>
</dbReference>
<evidence type="ECO:0000313" key="2">
    <source>
        <dbReference type="Proteomes" id="UP001607303"/>
    </source>
</evidence>
<accession>A0ABD2ASK7</accession>
<proteinExistence type="predicted"/>
<dbReference type="EMBL" id="JAYRBN010000114">
    <property type="protein sequence ID" value="KAL2723617.1"/>
    <property type="molecule type" value="Genomic_DNA"/>
</dbReference>
<dbReference type="AlphaFoldDB" id="A0ABD2ASK7"/>
<reference evidence="1 2" key="1">
    <citation type="journal article" date="2024" name="Ann. Entomol. Soc. Am.">
        <title>Genomic analyses of the southern and eastern yellowjacket wasps (Hymenoptera: Vespidae) reveal evolutionary signatures of social life.</title>
        <authorList>
            <person name="Catto M.A."/>
            <person name="Caine P.B."/>
            <person name="Orr S.E."/>
            <person name="Hunt B.G."/>
            <person name="Goodisman M.A.D."/>
        </authorList>
    </citation>
    <scope>NUCLEOTIDE SEQUENCE [LARGE SCALE GENOMIC DNA]</scope>
    <source>
        <strain evidence="1">232</strain>
        <tissue evidence="1">Head and thorax</tissue>
    </source>
</reference>
<sequence>MKSTFARRQRYKEYSCVQPLLSKEQSIPSLVQIKTLVYTSLSHKSSDSNSMVFYPCKSMQKLLREYYLVMKELVVRGTVKDEASRQHVLRVIIDGERKKPILYGAKGLHDFKERLQVYEEILRSKQNVNSKMLEKTHKFSKRLEFQIKTMLFYNYGNNGILV</sequence>
<organism evidence="1 2">
    <name type="scientific">Vespula maculifrons</name>
    <name type="common">Eastern yellow jacket</name>
    <name type="synonym">Wasp</name>
    <dbReference type="NCBI Taxonomy" id="7453"/>
    <lineage>
        <taxon>Eukaryota</taxon>
        <taxon>Metazoa</taxon>
        <taxon>Ecdysozoa</taxon>
        <taxon>Arthropoda</taxon>
        <taxon>Hexapoda</taxon>
        <taxon>Insecta</taxon>
        <taxon>Pterygota</taxon>
        <taxon>Neoptera</taxon>
        <taxon>Endopterygota</taxon>
        <taxon>Hymenoptera</taxon>
        <taxon>Apocrita</taxon>
        <taxon>Aculeata</taxon>
        <taxon>Vespoidea</taxon>
        <taxon>Vespidae</taxon>
        <taxon>Vespinae</taxon>
        <taxon>Vespula</taxon>
    </lineage>
</organism>
<keyword evidence="2" id="KW-1185">Reference proteome</keyword>
<comment type="caution">
    <text evidence="1">The sequence shown here is derived from an EMBL/GenBank/DDBJ whole genome shotgun (WGS) entry which is preliminary data.</text>
</comment>
<protein>
    <submittedName>
        <fullName evidence="1">Uncharacterized protein</fullName>
    </submittedName>
</protein>
<evidence type="ECO:0000313" key="1">
    <source>
        <dbReference type="EMBL" id="KAL2723617.1"/>
    </source>
</evidence>
<gene>
    <name evidence="1" type="ORF">V1477_019468</name>
</gene>